<organism evidence="1">
    <name type="scientific">Ajellomyces dermatitidis (strain ATCC 18188 / CBS 674.68)</name>
    <name type="common">Blastomyces dermatitidis</name>
    <dbReference type="NCBI Taxonomy" id="653446"/>
    <lineage>
        <taxon>Eukaryota</taxon>
        <taxon>Fungi</taxon>
        <taxon>Dikarya</taxon>
        <taxon>Ascomycota</taxon>
        <taxon>Pezizomycotina</taxon>
        <taxon>Eurotiomycetes</taxon>
        <taxon>Eurotiomycetidae</taxon>
        <taxon>Onygenales</taxon>
        <taxon>Ajellomycetaceae</taxon>
        <taxon>Blastomyces</taxon>
    </lineage>
</organism>
<dbReference type="EMBL" id="GG749411">
    <property type="protein sequence ID" value="EGE78811.2"/>
    <property type="molecule type" value="Genomic_DNA"/>
</dbReference>
<proteinExistence type="predicted"/>
<dbReference type="OrthoDB" id="4219700at2759"/>
<reference evidence="1" key="1">
    <citation type="submission" date="2010-03" db="EMBL/GenBank/DDBJ databases">
        <title>Annotation of Blastomyces dermatitidis strain ATCC 18188.</title>
        <authorList>
            <consortium name="The Broad Institute Genome Sequencing Platform"/>
            <consortium name="Broad Institute Genome Sequencing Center for Infectious Disease."/>
            <person name="Cuomo C."/>
            <person name="Klein B."/>
            <person name="Sullivan T."/>
            <person name="Heitman J."/>
            <person name="Young S."/>
            <person name="Zeng Q."/>
            <person name="Gargeya S."/>
            <person name="Alvarado L."/>
            <person name="Berlin A.M."/>
            <person name="Chapman S.B."/>
            <person name="Chen Z."/>
            <person name="Freedman E."/>
            <person name="Gellesch M."/>
            <person name="Goldberg J."/>
            <person name="Griggs A."/>
            <person name="Gujja S."/>
            <person name="Heilman E."/>
            <person name="Heiman D."/>
            <person name="Howarth C."/>
            <person name="Mehta T."/>
            <person name="Neiman D."/>
            <person name="Pearson M."/>
            <person name="Roberts A."/>
            <person name="Saif S."/>
            <person name="Shea T."/>
            <person name="Shenoy N."/>
            <person name="Sisk P."/>
            <person name="Stolte C."/>
            <person name="Sykes S."/>
            <person name="White J."/>
            <person name="Yandava C."/>
            <person name="Haas B."/>
            <person name="Nusbaum C."/>
            <person name="Birren B."/>
        </authorList>
    </citation>
    <scope>NUCLEOTIDE SEQUENCE [LARGE SCALE GENOMIC DNA]</scope>
    <source>
        <strain evidence="1">ATCC 18188</strain>
    </source>
</reference>
<accession>F2T6J7</accession>
<evidence type="ECO:0000313" key="1">
    <source>
        <dbReference type="EMBL" id="EGE78811.2"/>
    </source>
</evidence>
<sequence length="284" mass="32118">MTMSNNSSLPWADCDTGFLDSDGIAIRKCSTEFLSTLCTAYMDCIADDKIHVQDSSANQLFERVMDELRRLSSSPTLFPSTETQTRFWSLLTHAIDTQVTAAQSKIDEEMRADFLMRANLLAREEDRLLQSLNRPSYKPDLLPWEQFLLRGSPGCGVRLPHTTPNATLQLMPIGGVALHLRWMRDRHLTAAKCEGSVLPEVLPGIPSTLQQTKPYQCAELPSSGLEYEHTWKYSALPREANVTDRLENFNDVIEALEGEELMDFSRARAGIKAMYYHSRNPDMI</sequence>
<dbReference type="AlphaFoldDB" id="F2T6J7"/>
<protein>
    <submittedName>
        <fullName evidence="1">Uncharacterized protein</fullName>
    </submittedName>
</protein>
<gene>
    <name evidence="1" type="ORF">BDDG_01748</name>
</gene>
<dbReference type="HOGENOM" id="CLU_060785_0_0_1"/>
<name>F2T6J7_AJEDA</name>
<dbReference type="Proteomes" id="UP000007802">
    <property type="component" value="Unassembled WGS sequence"/>
</dbReference>